<dbReference type="Proteomes" id="UP000305778">
    <property type="component" value="Unassembled WGS sequence"/>
</dbReference>
<feature type="compositionally biased region" description="Low complexity" evidence="1">
    <location>
        <begin position="66"/>
        <end position="80"/>
    </location>
</feature>
<reference evidence="3 4" key="1">
    <citation type="submission" date="2019-04" db="EMBL/GenBank/DDBJ databases">
        <title>Streptomyces oryziradicis sp. nov., a novel actinomycete isolated from rhizosphere soil of rice (Oryza sativa L.).</title>
        <authorList>
            <person name="Li C."/>
        </authorList>
    </citation>
    <scope>NUCLEOTIDE SEQUENCE [LARGE SCALE GENOMIC DNA]</scope>
    <source>
        <strain evidence="3 4">NEAU-C40</strain>
    </source>
</reference>
<protein>
    <submittedName>
        <fullName evidence="3">Uncharacterized protein</fullName>
    </submittedName>
</protein>
<dbReference type="EMBL" id="SUMC01000120">
    <property type="protein sequence ID" value="TJZ98993.1"/>
    <property type="molecule type" value="Genomic_DNA"/>
</dbReference>
<evidence type="ECO:0000256" key="1">
    <source>
        <dbReference type="SAM" id="MobiDB-lite"/>
    </source>
</evidence>
<evidence type="ECO:0000313" key="3">
    <source>
        <dbReference type="EMBL" id="TJZ98993.1"/>
    </source>
</evidence>
<feature type="region of interest" description="Disordered" evidence="1">
    <location>
        <begin position="56"/>
        <end position="82"/>
    </location>
</feature>
<evidence type="ECO:0000313" key="4">
    <source>
        <dbReference type="Proteomes" id="UP000305778"/>
    </source>
</evidence>
<keyword evidence="2" id="KW-0472">Membrane</keyword>
<organism evidence="3 4">
    <name type="scientific">Actinacidiphila oryziradicis</name>
    <dbReference type="NCBI Taxonomy" id="2571141"/>
    <lineage>
        <taxon>Bacteria</taxon>
        <taxon>Bacillati</taxon>
        <taxon>Actinomycetota</taxon>
        <taxon>Actinomycetes</taxon>
        <taxon>Kitasatosporales</taxon>
        <taxon>Streptomycetaceae</taxon>
        <taxon>Actinacidiphila</taxon>
    </lineage>
</organism>
<dbReference type="RefSeq" id="WP_136730222.1">
    <property type="nucleotide sequence ID" value="NZ_SUMC01000120.1"/>
</dbReference>
<keyword evidence="4" id="KW-1185">Reference proteome</keyword>
<proteinExistence type="predicted"/>
<keyword evidence="2" id="KW-0812">Transmembrane</keyword>
<dbReference type="AlphaFoldDB" id="A0A4U0RSB8"/>
<feature type="transmembrane region" description="Helical" evidence="2">
    <location>
        <begin position="34"/>
        <end position="54"/>
    </location>
</feature>
<evidence type="ECO:0000256" key="2">
    <source>
        <dbReference type="SAM" id="Phobius"/>
    </source>
</evidence>
<dbReference type="OrthoDB" id="4258275at2"/>
<feature type="compositionally biased region" description="Polar residues" evidence="1">
    <location>
        <begin position="56"/>
        <end position="65"/>
    </location>
</feature>
<accession>A0A4U0RSB8</accession>
<comment type="caution">
    <text evidence="3">The sequence shown here is derived from an EMBL/GenBank/DDBJ whole genome shotgun (WGS) entry which is preliminary data.</text>
</comment>
<sequence>MPDEPYVLPDDYESDPAYLAILAKLEQPWWKRPVTMVAAGVVVVGAAFFAGVTVGRSDSNTVTPASSISSQPQSQSNNQPAGLSFQQKQQILFKFCTSSAMRGPAGDSSAFPTCMASYSVTDQGMVLPK</sequence>
<keyword evidence="2" id="KW-1133">Transmembrane helix</keyword>
<gene>
    <name evidence="3" type="ORF">FCI23_47360</name>
</gene>
<name>A0A4U0RSB8_9ACTN</name>